<dbReference type="InterPro" id="IPR024084">
    <property type="entry name" value="IsoPropMal-DH-like_dom"/>
</dbReference>
<dbReference type="EMBL" id="ABCS01000151">
    <property type="protein sequence ID" value="EDM74059.1"/>
    <property type="molecule type" value="Genomic_DNA"/>
</dbReference>
<evidence type="ECO:0000313" key="5">
    <source>
        <dbReference type="Proteomes" id="UP000005801"/>
    </source>
</evidence>
<dbReference type="Gene3D" id="3.40.718.10">
    <property type="entry name" value="Isopropylmalate Dehydrogenase"/>
    <property type="match status" value="1"/>
</dbReference>
<dbReference type="eggNOG" id="COG0473">
    <property type="taxonomic scope" value="Bacteria"/>
</dbReference>
<dbReference type="STRING" id="391625.PPSIR1_17930"/>
<dbReference type="PANTHER" id="PTHR11835:SF34">
    <property type="entry name" value="ISOCITRATE DEHYDROGENASE [NAD] SUBUNIT ALPHA, MITOCHONDRIAL"/>
    <property type="match status" value="1"/>
</dbReference>
<dbReference type="SMART" id="SM01329">
    <property type="entry name" value="Iso_dh"/>
    <property type="match status" value="1"/>
</dbReference>
<dbReference type="Proteomes" id="UP000005801">
    <property type="component" value="Unassembled WGS sequence"/>
</dbReference>
<dbReference type="Pfam" id="PF00180">
    <property type="entry name" value="Iso_dh"/>
    <property type="match status" value="1"/>
</dbReference>
<proteinExistence type="inferred from homology"/>
<feature type="domain" description="Isopropylmalate dehydrogenase-like" evidence="3">
    <location>
        <begin position="10"/>
        <end position="335"/>
    </location>
</feature>
<keyword evidence="2" id="KW-0560">Oxidoreductase</keyword>
<evidence type="ECO:0000256" key="2">
    <source>
        <dbReference type="ARBA" id="ARBA00023002"/>
    </source>
</evidence>
<protein>
    <submittedName>
        <fullName evidence="4">Isocitrate dehydrogenase</fullName>
    </submittedName>
</protein>
<reference evidence="4 5" key="1">
    <citation type="submission" date="2007-06" db="EMBL/GenBank/DDBJ databases">
        <authorList>
            <person name="Shimkets L."/>
            <person name="Ferriera S."/>
            <person name="Johnson J."/>
            <person name="Kravitz S."/>
            <person name="Beeson K."/>
            <person name="Sutton G."/>
            <person name="Rogers Y.-H."/>
            <person name="Friedman R."/>
            <person name="Frazier M."/>
            <person name="Venter J.C."/>
        </authorList>
    </citation>
    <scope>NUCLEOTIDE SEQUENCE [LARGE SCALE GENOMIC DNA]</scope>
    <source>
        <strain evidence="4 5">SIR-1</strain>
    </source>
</reference>
<comment type="similarity">
    <text evidence="1">Belongs to the isocitrate and isopropylmalate dehydrogenases family.</text>
</comment>
<dbReference type="AlphaFoldDB" id="A6GJ83"/>
<evidence type="ECO:0000256" key="1">
    <source>
        <dbReference type="ARBA" id="ARBA00007769"/>
    </source>
</evidence>
<name>A6GJ83_9BACT</name>
<comment type="caution">
    <text evidence="4">The sequence shown here is derived from an EMBL/GenBank/DDBJ whole genome shotgun (WGS) entry which is preliminary data.</text>
</comment>
<sequence length="344" mass="37391">MLGPSMNRYSIVELHGDGIARELSQAVHTVADALPFEIEFIPVDLSDESREAKGDAIYDEAEAAMRRYGTSLKYPTATTKESPNRVLRERCNFAVIHRPVATIPGIQTHYNERIHLDIVRIATGGTYEDAGRRINRDTAVSIRAIERRPSVLASRFAFRLAQLRDSNVIATSKYTIQKATDGLFQEAARGVARDYPATEFREELFDALLAGIIMRPERYGVIVCPNEYGDFLSDMAYGLIGSIGLGDSASYSFDSQGQVDVAMFDPAGGTAPDIAGQNKANPTAALLAMANMLRHIGEHDSSKALRGALFGAIEAGEKTADIGGSLNLSEFTQVIVDRTKSALG</sequence>
<evidence type="ECO:0000259" key="3">
    <source>
        <dbReference type="SMART" id="SM01329"/>
    </source>
</evidence>
<dbReference type="SUPFAM" id="SSF53659">
    <property type="entry name" value="Isocitrate/Isopropylmalate dehydrogenase-like"/>
    <property type="match status" value="1"/>
</dbReference>
<dbReference type="GO" id="GO:0006099">
    <property type="term" value="P:tricarboxylic acid cycle"/>
    <property type="evidence" value="ECO:0007669"/>
    <property type="project" value="TreeGrafter"/>
</dbReference>
<dbReference type="GO" id="GO:0006102">
    <property type="term" value="P:isocitrate metabolic process"/>
    <property type="evidence" value="ECO:0007669"/>
    <property type="project" value="TreeGrafter"/>
</dbReference>
<accession>A6GJ83</accession>
<evidence type="ECO:0000313" key="4">
    <source>
        <dbReference type="EMBL" id="EDM74059.1"/>
    </source>
</evidence>
<organism evidence="4 5">
    <name type="scientific">Plesiocystis pacifica SIR-1</name>
    <dbReference type="NCBI Taxonomy" id="391625"/>
    <lineage>
        <taxon>Bacteria</taxon>
        <taxon>Pseudomonadati</taxon>
        <taxon>Myxococcota</taxon>
        <taxon>Polyangia</taxon>
        <taxon>Nannocystales</taxon>
        <taxon>Nannocystaceae</taxon>
        <taxon>Plesiocystis</taxon>
    </lineage>
</organism>
<keyword evidence="5" id="KW-1185">Reference proteome</keyword>
<dbReference type="GO" id="GO:0004449">
    <property type="term" value="F:isocitrate dehydrogenase (NAD+) activity"/>
    <property type="evidence" value="ECO:0007669"/>
    <property type="project" value="TreeGrafter"/>
</dbReference>
<dbReference type="PANTHER" id="PTHR11835">
    <property type="entry name" value="DECARBOXYLATING DEHYDROGENASES-ISOCITRATE, ISOPROPYLMALATE, TARTRATE"/>
    <property type="match status" value="1"/>
</dbReference>
<gene>
    <name evidence="4" type="ORF">PPSIR1_17930</name>
</gene>